<dbReference type="RefSeq" id="WP_109009716.1">
    <property type="nucleotide sequence ID" value="NZ_BDUD01000001.1"/>
</dbReference>
<evidence type="ECO:0000259" key="1">
    <source>
        <dbReference type="Pfam" id="PF20376"/>
    </source>
</evidence>
<accession>A0A2R5FNZ6</accession>
<sequence length="287" mass="32456">MNDQQLFNDRLAVLATMHQKEKVIAPLLEQELGIKVIVPQDFNTDIFGTFTREVKRPGTQIAAAKFKAEKALELTRENLAIASEGSFTPHPLVPYIYCNREIVVLLDKINNLEIIGEEISTDTNFNHQIITNLDEAYIFAKKVGFPEHGLVVWFENLENRCNEIIKGITKEIDLITSVNFALHNSPNSQVNIETDMRAMYNPTRMKNIAKATHNLLNKISSCCPKCNIPGFEITEIIQGLPCEFCQIPTTLPLTAIYQCKKCGFNQEKLFPNGMEFANPAQCMYCNP</sequence>
<evidence type="ECO:0000313" key="2">
    <source>
        <dbReference type="EMBL" id="GBG19995.1"/>
    </source>
</evidence>
<feature type="domain" description="DUF6671" evidence="1">
    <location>
        <begin position="67"/>
        <end position="287"/>
    </location>
</feature>
<dbReference type="OrthoDB" id="9793837at2"/>
<dbReference type="Pfam" id="PF20376">
    <property type="entry name" value="DUF6671"/>
    <property type="match status" value="1"/>
</dbReference>
<evidence type="ECO:0000313" key="3">
    <source>
        <dbReference type="Proteomes" id="UP000245124"/>
    </source>
</evidence>
<gene>
    <name evidence="2" type="ORF">NIES4072_36640</name>
</gene>
<dbReference type="InterPro" id="IPR046612">
    <property type="entry name" value="DUF6671"/>
</dbReference>
<dbReference type="EMBL" id="BDUD01000001">
    <property type="protein sequence ID" value="GBG19995.1"/>
    <property type="molecule type" value="Genomic_DNA"/>
</dbReference>
<name>A0A2R5FNZ6_NOSCO</name>
<protein>
    <recommendedName>
        <fullName evidence="1">DUF6671 domain-containing protein</fullName>
    </recommendedName>
</protein>
<dbReference type="AlphaFoldDB" id="A0A2R5FNZ6"/>
<keyword evidence="3" id="KW-1185">Reference proteome</keyword>
<proteinExistence type="predicted"/>
<dbReference type="Proteomes" id="UP000245124">
    <property type="component" value="Unassembled WGS sequence"/>
</dbReference>
<organism evidence="2 3">
    <name type="scientific">Nostoc commune NIES-4072</name>
    <dbReference type="NCBI Taxonomy" id="2005467"/>
    <lineage>
        <taxon>Bacteria</taxon>
        <taxon>Bacillati</taxon>
        <taxon>Cyanobacteriota</taxon>
        <taxon>Cyanophyceae</taxon>
        <taxon>Nostocales</taxon>
        <taxon>Nostocaceae</taxon>
        <taxon>Nostoc</taxon>
    </lineage>
</organism>
<comment type="caution">
    <text evidence="2">The sequence shown here is derived from an EMBL/GenBank/DDBJ whole genome shotgun (WGS) entry which is preliminary data.</text>
</comment>
<reference evidence="2 3" key="1">
    <citation type="submission" date="2017-06" db="EMBL/GenBank/DDBJ databases">
        <title>Genome sequencing of cyanobaciteial culture collection at National Institute for Environmental Studies (NIES).</title>
        <authorList>
            <person name="Hirose Y."/>
            <person name="Shimura Y."/>
            <person name="Fujisawa T."/>
            <person name="Nakamura Y."/>
            <person name="Kawachi M."/>
        </authorList>
    </citation>
    <scope>NUCLEOTIDE SEQUENCE [LARGE SCALE GENOMIC DNA]</scope>
    <source>
        <strain evidence="2 3">NIES-4072</strain>
    </source>
</reference>